<dbReference type="InterPro" id="IPR015422">
    <property type="entry name" value="PyrdxlP-dep_Trfase_small"/>
</dbReference>
<dbReference type="EMBL" id="ML179557">
    <property type="protein sequence ID" value="THU85270.1"/>
    <property type="molecule type" value="Genomic_DNA"/>
</dbReference>
<evidence type="ECO:0000256" key="1">
    <source>
        <dbReference type="ARBA" id="ARBA00008954"/>
    </source>
</evidence>
<dbReference type="InterPro" id="IPR015421">
    <property type="entry name" value="PyrdxlP-dep_Trfase_major"/>
</dbReference>
<keyword evidence="3" id="KW-1185">Reference proteome</keyword>
<comment type="similarity">
    <text evidence="1">Belongs to the class-III pyridoxal-phosphate-dependent aminotransferase family.</text>
</comment>
<dbReference type="PANTHER" id="PTHR43094">
    <property type="entry name" value="AMINOTRANSFERASE"/>
    <property type="match status" value="1"/>
</dbReference>
<dbReference type="Gene3D" id="3.40.640.10">
    <property type="entry name" value="Type I PLP-dependent aspartate aminotransferase-like (Major domain)"/>
    <property type="match status" value="1"/>
</dbReference>
<dbReference type="AlphaFoldDB" id="A0A4S8L9K6"/>
<reference evidence="2 3" key="1">
    <citation type="journal article" date="2019" name="Nat. Ecol. Evol.">
        <title>Megaphylogeny resolves global patterns of mushroom evolution.</title>
        <authorList>
            <person name="Varga T."/>
            <person name="Krizsan K."/>
            <person name="Foldi C."/>
            <person name="Dima B."/>
            <person name="Sanchez-Garcia M."/>
            <person name="Sanchez-Ramirez S."/>
            <person name="Szollosi G.J."/>
            <person name="Szarkandi J.G."/>
            <person name="Papp V."/>
            <person name="Albert L."/>
            <person name="Andreopoulos W."/>
            <person name="Angelini C."/>
            <person name="Antonin V."/>
            <person name="Barry K.W."/>
            <person name="Bougher N.L."/>
            <person name="Buchanan P."/>
            <person name="Buyck B."/>
            <person name="Bense V."/>
            <person name="Catcheside P."/>
            <person name="Chovatia M."/>
            <person name="Cooper J."/>
            <person name="Damon W."/>
            <person name="Desjardin D."/>
            <person name="Finy P."/>
            <person name="Geml J."/>
            <person name="Haridas S."/>
            <person name="Hughes K."/>
            <person name="Justo A."/>
            <person name="Karasinski D."/>
            <person name="Kautmanova I."/>
            <person name="Kiss B."/>
            <person name="Kocsube S."/>
            <person name="Kotiranta H."/>
            <person name="LaButti K.M."/>
            <person name="Lechner B.E."/>
            <person name="Liimatainen K."/>
            <person name="Lipzen A."/>
            <person name="Lukacs Z."/>
            <person name="Mihaltcheva S."/>
            <person name="Morgado L.N."/>
            <person name="Niskanen T."/>
            <person name="Noordeloos M.E."/>
            <person name="Ohm R.A."/>
            <person name="Ortiz-Santana B."/>
            <person name="Ovrebo C."/>
            <person name="Racz N."/>
            <person name="Riley R."/>
            <person name="Savchenko A."/>
            <person name="Shiryaev A."/>
            <person name="Soop K."/>
            <person name="Spirin V."/>
            <person name="Szebenyi C."/>
            <person name="Tomsovsky M."/>
            <person name="Tulloss R.E."/>
            <person name="Uehling J."/>
            <person name="Grigoriev I.V."/>
            <person name="Vagvolgyi C."/>
            <person name="Papp T."/>
            <person name="Martin F.M."/>
            <person name="Miettinen O."/>
            <person name="Hibbett D.S."/>
            <person name="Nagy L.G."/>
        </authorList>
    </citation>
    <scope>NUCLEOTIDE SEQUENCE [LARGE SCALE GENOMIC DNA]</scope>
    <source>
        <strain evidence="2 3">CBS 962.96</strain>
    </source>
</reference>
<sequence length="215" mass="23273">MAPVATATTSNDTADLKAHKPTSLIRRMPWIPPIATSTEGIYLTSEDGRTIIDAVSGAAVACIRGNNQLKDGRTVIDAVGGAAVACIGGNNKHAKQAFKDQLDHLWVLSCSYTKSHVSDHLAEEWIFGFRPASSHETQAIGLAPPQSPTPNMSMLTIRNIPINHFHCNYRLTNIVLSVAFAQQHDINDNVPLPVTIRVSPSKALTFTVQPLSSHY</sequence>
<dbReference type="Proteomes" id="UP000297245">
    <property type="component" value="Unassembled WGS sequence"/>
</dbReference>
<evidence type="ECO:0000313" key="3">
    <source>
        <dbReference type="Proteomes" id="UP000297245"/>
    </source>
</evidence>
<gene>
    <name evidence="2" type="ORF">K435DRAFT_869466</name>
</gene>
<dbReference type="GO" id="GO:0005829">
    <property type="term" value="C:cytosol"/>
    <property type="evidence" value="ECO:0007669"/>
    <property type="project" value="TreeGrafter"/>
</dbReference>
<protein>
    <submittedName>
        <fullName evidence="2">Uncharacterized protein</fullName>
    </submittedName>
</protein>
<dbReference type="PANTHER" id="PTHR43094:SF1">
    <property type="entry name" value="AMINOTRANSFERASE CLASS-III"/>
    <property type="match status" value="1"/>
</dbReference>
<proteinExistence type="inferred from homology"/>
<dbReference type="Gene3D" id="3.90.1150.10">
    <property type="entry name" value="Aspartate Aminotransferase, domain 1"/>
    <property type="match status" value="2"/>
</dbReference>
<evidence type="ECO:0000313" key="2">
    <source>
        <dbReference type="EMBL" id="THU85270.1"/>
    </source>
</evidence>
<dbReference type="InterPro" id="IPR015424">
    <property type="entry name" value="PyrdxlP-dep_Trfase"/>
</dbReference>
<dbReference type="OrthoDB" id="3045232at2759"/>
<organism evidence="2 3">
    <name type="scientific">Dendrothele bispora (strain CBS 962.96)</name>
    <dbReference type="NCBI Taxonomy" id="1314807"/>
    <lineage>
        <taxon>Eukaryota</taxon>
        <taxon>Fungi</taxon>
        <taxon>Dikarya</taxon>
        <taxon>Basidiomycota</taxon>
        <taxon>Agaricomycotina</taxon>
        <taxon>Agaricomycetes</taxon>
        <taxon>Agaricomycetidae</taxon>
        <taxon>Agaricales</taxon>
        <taxon>Agaricales incertae sedis</taxon>
        <taxon>Dendrothele</taxon>
    </lineage>
</organism>
<name>A0A4S8L9K6_DENBC</name>
<dbReference type="SUPFAM" id="SSF53383">
    <property type="entry name" value="PLP-dependent transferases"/>
    <property type="match status" value="1"/>
</dbReference>
<accession>A0A4S8L9K6</accession>